<dbReference type="PROSITE" id="PS51755">
    <property type="entry name" value="OMPR_PHOB"/>
    <property type="match status" value="1"/>
</dbReference>
<evidence type="ECO:0000256" key="3">
    <source>
        <dbReference type="ARBA" id="ARBA00023125"/>
    </source>
</evidence>
<dbReference type="Gene3D" id="1.10.10.10">
    <property type="entry name" value="Winged helix-like DNA-binding domain superfamily/Winged helix DNA-binding domain"/>
    <property type="match status" value="2"/>
</dbReference>
<dbReference type="PANTHER" id="PTHR35807:SF1">
    <property type="entry name" value="TRANSCRIPTIONAL REGULATOR REDD"/>
    <property type="match status" value="1"/>
</dbReference>
<evidence type="ECO:0000259" key="7">
    <source>
        <dbReference type="PROSITE" id="PS51755"/>
    </source>
</evidence>
<proteinExistence type="inferred from homology"/>
<dbReference type="InterPro" id="IPR002182">
    <property type="entry name" value="NB-ARC"/>
</dbReference>
<dbReference type="SUPFAM" id="SSF48452">
    <property type="entry name" value="TPR-like"/>
    <property type="match status" value="3"/>
</dbReference>
<sequence length="1063" mass="110046">MGRESQDTGGRTRRLHVSVLGPVRAWWDEQEVELGPARQRALLAALLLRPTVTVSAEGLLDAVWGERPPASGTRVVPVYVYRLRRCLARTGVPAPATVLRSQRGGYRFDDADASIDAARLTALLAAADAARDAGDAATAVDRYGTAVRLFTGEPLAGVPGPYAAAERLRLTERRAAALRSRLDAQLTLGAYAEMVDDLATLTPAYPHDEQLAGLLMRALHGLGRRADALDVFTAFRARLVTELGVEPGAELHRVQREVLTGDAPAACAPLRTAPTTAPTAHAAATTAHAPGPAAPLPETAEPTAHAATPAAHAPGPAAPSWGTADGTTAPSAGWTVQSPGAAAEPAATAGATAIAGATATAGTTGKAGATEAAGTTGAAGARGAAGAAGPPGSTEPSAPEATAVPDELPGNAGELVGRDRELCALVGGGDAGLVSVVVVTGVAGAGKTALATRAAHALRPGFPDGCLFVDLHGHTAIQRGLPPERLLRRLLAALGVGADGLPDELDELVARWRSATAHRRLLVVLDDATSTEQVRPALPSGAGSRVLVTSRNRLAGLDAAHRVTVEPLPDEESVRLLGRLVGAERAAGEPAAVRELARLCGGLPLALCIAGTRLHNRPMWTVGHLVGRVADEQRRLGELTAEDRGVEAALAPSYDHLPAEQQRAFRMLGLSPTVEVDGLVLAAMLGWSVVRAERALEALVDASLVQQPSAGRYRLHDLVGVYARRLADDDPAESVAAARTGVLRLYLAAARCAADHAADRPGPDAAPFPDRGTATGWLDATGGGVVDVVSHAVAVGRPGLAGEIAEALVDYLTRQGRYRECQAVLRIALAAADRTGDRRLAASLRIGLGNVFGMQADYPDAERELDAALRIAVAAGDRRQQARALGGLATAARSVGRDRDAADRLAALMELARDLSDDRLTGMALCNLGVVEHQLGSSVAALDRLADATRLGEDTDDPRLAGNALCHAGGVLLDLDRYAEAAVRLRRAIGYAERAGDRPLRAFAQTRLATAEQRLGHHATALALHHTAAAATTDQPDTELGREVADRLAAHRRRAGDPAAPPG</sequence>
<gene>
    <name evidence="8" type="ORF">NUM_70430</name>
</gene>
<dbReference type="GO" id="GO:0006355">
    <property type="term" value="P:regulation of DNA-templated transcription"/>
    <property type="evidence" value="ECO:0007669"/>
    <property type="project" value="InterPro"/>
</dbReference>
<dbReference type="SMART" id="SM00862">
    <property type="entry name" value="Trans_reg_C"/>
    <property type="match status" value="1"/>
</dbReference>
<dbReference type="Gene3D" id="3.40.50.300">
    <property type="entry name" value="P-loop containing nucleotide triphosphate hydrolases"/>
    <property type="match status" value="1"/>
</dbReference>
<dbReference type="Pfam" id="PF00931">
    <property type="entry name" value="NB-ARC"/>
    <property type="match status" value="1"/>
</dbReference>
<dbReference type="EMBL" id="BOPO01000150">
    <property type="protein sequence ID" value="GIL31789.1"/>
    <property type="molecule type" value="Genomic_DNA"/>
</dbReference>
<evidence type="ECO:0000256" key="4">
    <source>
        <dbReference type="ARBA" id="ARBA00023163"/>
    </source>
</evidence>
<feature type="region of interest" description="Disordered" evidence="6">
    <location>
        <begin position="362"/>
        <end position="414"/>
    </location>
</feature>
<comment type="similarity">
    <text evidence="1">Belongs to the AfsR/DnrI/RedD regulatory family.</text>
</comment>
<dbReference type="GO" id="GO:0000160">
    <property type="term" value="P:phosphorelay signal transduction system"/>
    <property type="evidence" value="ECO:0007669"/>
    <property type="project" value="InterPro"/>
</dbReference>
<name>A0A8J4AJ92_9ACTN</name>
<dbReference type="InterPro" id="IPR016032">
    <property type="entry name" value="Sig_transdc_resp-reg_C-effctor"/>
</dbReference>
<keyword evidence="2" id="KW-0805">Transcription regulation</keyword>
<feature type="DNA-binding region" description="OmpR/PhoB-type" evidence="5">
    <location>
        <begin position="3"/>
        <end position="110"/>
    </location>
</feature>
<evidence type="ECO:0000256" key="6">
    <source>
        <dbReference type="SAM" id="MobiDB-lite"/>
    </source>
</evidence>
<dbReference type="PANTHER" id="PTHR35807">
    <property type="entry name" value="TRANSCRIPTIONAL REGULATOR REDD-RELATED"/>
    <property type="match status" value="1"/>
</dbReference>
<protein>
    <recommendedName>
        <fullName evidence="7">OmpR/PhoB-type domain-containing protein</fullName>
    </recommendedName>
</protein>
<feature type="compositionally biased region" description="Polar residues" evidence="6">
    <location>
        <begin position="325"/>
        <end position="338"/>
    </location>
</feature>
<dbReference type="SUPFAM" id="SSF52540">
    <property type="entry name" value="P-loop containing nucleoside triphosphate hydrolases"/>
    <property type="match status" value="1"/>
</dbReference>
<evidence type="ECO:0000313" key="8">
    <source>
        <dbReference type="EMBL" id="GIL31789.1"/>
    </source>
</evidence>
<feature type="domain" description="OmpR/PhoB-type" evidence="7">
    <location>
        <begin position="3"/>
        <end position="110"/>
    </location>
</feature>
<dbReference type="GO" id="GO:0043531">
    <property type="term" value="F:ADP binding"/>
    <property type="evidence" value="ECO:0007669"/>
    <property type="project" value="InterPro"/>
</dbReference>
<dbReference type="Gene3D" id="1.25.40.10">
    <property type="entry name" value="Tetratricopeptide repeat domain"/>
    <property type="match status" value="2"/>
</dbReference>
<dbReference type="InterPro" id="IPR001867">
    <property type="entry name" value="OmpR/PhoB-type_DNA-bd"/>
</dbReference>
<organism evidence="8 9">
    <name type="scientific">Actinocatenispora comari</name>
    <dbReference type="NCBI Taxonomy" id="2807577"/>
    <lineage>
        <taxon>Bacteria</taxon>
        <taxon>Bacillati</taxon>
        <taxon>Actinomycetota</taxon>
        <taxon>Actinomycetes</taxon>
        <taxon>Micromonosporales</taxon>
        <taxon>Micromonosporaceae</taxon>
        <taxon>Actinocatenispora</taxon>
    </lineage>
</organism>
<feature type="region of interest" description="Disordered" evidence="6">
    <location>
        <begin position="275"/>
        <end position="344"/>
    </location>
</feature>
<dbReference type="CDD" id="cd15831">
    <property type="entry name" value="BTAD"/>
    <property type="match status" value="1"/>
</dbReference>
<evidence type="ECO:0000256" key="5">
    <source>
        <dbReference type="PROSITE-ProRule" id="PRU01091"/>
    </source>
</evidence>
<dbReference type="RefSeq" id="WP_207129351.1">
    <property type="nucleotide sequence ID" value="NZ_BOPO01000150.1"/>
</dbReference>
<dbReference type="GO" id="GO:0003677">
    <property type="term" value="F:DNA binding"/>
    <property type="evidence" value="ECO:0007669"/>
    <property type="project" value="UniProtKB-UniRule"/>
</dbReference>
<dbReference type="InterPro" id="IPR027417">
    <property type="entry name" value="P-loop_NTPase"/>
</dbReference>
<dbReference type="InterPro" id="IPR011990">
    <property type="entry name" value="TPR-like_helical_dom_sf"/>
</dbReference>
<evidence type="ECO:0000256" key="2">
    <source>
        <dbReference type="ARBA" id="ARBA00023015"/>
    </source>
</evidence>
<keyword evidence="3 5" id="KW-0238">DNA-binding</keyword>
<dbReference type="SMART" id="SM01043">
    <property type="entry name" value="BTAD"/>
    <property type="match status" value="1"/>
</dbReference>
<reference evidence="9" key="1">
    <citation type="journal article" date="2021" name="Int. J. Syst. Evol. Microbiol.">
        <title>Actinocatenispora comari sp. nov., an endophytic actinomycete isolated from aerial parts of Comarum salesowianum.</title>
        <authorList>
            <person name="Oyunbileg N."/>
            <person name="Iizaka Y."/>
            <person name="Hamada M."/>
            <person name="Davaapurev B.O."/>
            <person name="Fukumoto A."/>
            <person name="Tsetseg B."/>
            <person name="Kato F."/>
            <person name="Tamura T."/>
            <person name="Batkhuu J."/>
            <person name="Anzai Y."/>
        </authorList>
    </citation>
    <scope>NUCLEOTIDE SEQUENCE [LARGE SCALE GENOMIC DNA]</scope>
    <source>
        <strain evidence="9">NUM-2625</strain>
    </source>
</reference>
<feature type="compositionally biased region" description="Low complexity" evidence="6">
    <location>
        <begin position="362"/>
        <end position="401"/>
    </location>
</feature>
<dbReference type="SUPFAM" id="SSF46894">
    <property type="entry name" value="C-terminal effector domain of the bipartite response regulators"/>
    <property type="match status" value="1"/>
</dbReference>
<dbReference type="InterPro" id="IPR036388">
    <property type="entry name" value="WH-like_DNA-bd_sf"/>
</dbReference>
<keyword evidence="9" id="KW-1185">Reference proteome</keyword>
<accession>A0A8J4AJ92</accession>
<dbReference type="Proteomes" id="UP000614996">
    <property type="component" value="Unassembled WGS sequence"/>
</dbReference>
<feature type="compositionally biased region" description="Low complexity" evidence="6">
    <location>
        <begin position="275"/>
        <end position="319"/>
    </location>
</feature>
<evidence type="ECO:0000256" key="1">
    <source>
        <dbReference type="ARBA" id="ARBA00005820"/>
    </source>
</evidence>
<dbReference type="AlphaFoldDB" id="A0A8J4AJ92"/>
<dbReference type="InterPro" id="IPR051677">
    <property type="entry name" value="AfsR-DnrI-RedD_regulator"/>
</dbReference>
<dbReference type="InterPro" id="IPR005158">
    <property type="entry name" value="BTAD"/>
</dbReference>
<dbReference type="Pfam" id="PF00486">
    <property type="entry name" value="Trans_reg_C"/>
    <property type="match status" value="1"/>
</dbReference>
<dbReference type="Pfam" id="PF03704">
    <property type="entry name" value="BTAD"/>
    <property type="match status" value="1"/>
</dbReference>
<comment type="caution">
    <text evidence="8">The sequence shown here is derived from an EMBL/GenBank/DDBJ whole genome shotgun (WGS) entry which is preliminary data.</text>
</comment>
<keyword evidence="4" id="KW-0804">Transcription</keyword>
<dbReference type="PRINTS" id="PR00364">
    <property type="entry name" value="DISEASERSIST"/>
</dbReference>
<evidence type="ECO:0000313" key="9">
    <source>
        <dbReference type="Proteomes" id="UP000614996"/>
    </source>
</evidence>